<comment type="caution">
    <text evidence="2">The sequence shown here is derived from an EMBL/GenBank/DDBJ whole genome shotgun (WGS) entry which is preliminary data.</text>
</comment>
<accession>A0A7J0FY01</accession>
<dbReference type="EMBL" id="BJWL01000016">
    <property type="protein sequence ID" value="GFZ03536.1"/>
    <property type="molecule type" value="Genomic_DNA"/>
</dbReference>
<organism evidence="2 3">
    <name type="scientific">Actinidia rufa</name>
    <dbReference type="NCBI Taxonomy" id="165716"/>
    <lineage>
        <taxon>Eukaryota</taxon>
        <taxon>Viridiplantae</taxon>
        <taxon>Streptophyta</taxon>
        <taxon>Embryophyta</taxon>
        <taxon>Tracheophyta</taxon>
        <taxon>Spermatophyta</taxon>
        <taxon>Magnoliopsida</taxon>
        <taxon>eudicotyledons</taxon>
        <taxon>Gunneridae</taxon>
        <taxon>Pentapetalae</taxon>
        <taxon>asterids</taxon>
        <taxon>Ericales</taxon>
        <taxon>Actinidiaceae</taxon>
        <taxon>Actinidia</taxon>
    </lineage>
</organism>
<name>A0A7J0FY01_9ERIC</name>
<keyword evidence="3" id="KW-1185">Reference proteome</keyword>
<evidence type="ECO:0000256" key="1">
    <source>
        <dbReference type="SAM" id="MobiDB-lite"/>
    </source>
</evidence>
<protein>
    <submittedName>
        <fullName evidence="2">Uncharacterized protein</fullName>
    </submittedName>
</protein>
<evidence type="ECO:0000313" key="3">
    <source>
        <dbReference type="Proteomes" id="UP000585474"/>
    </source>
</evidence>
<sequence length="113" mass="12061">MAASEAVKSGASGNDDAIEEPKESSDEPDESGGCDGSLRMLSKLEIGVAKLSGFLQWLSMHPIFAETDGGDNLELGVSSPKMIIFAHYHKVLDGVQVRGSVDVRSSCMLNLYQ</sequence>
<feature type="region of interest" description="Disordered" evidence="1">
    <location>
        <begin position="1"/>
        <end position="36"/>
    </location>
</feature>
<dbReference type="OrthoDB" id="1742705at2759"/>
<dbReference type="AlphaFoldDB" id="A0A7J0FY01"/>
<reference evidence="2 3" key="1">
    <citation type="submission" date="2019-07" db="EMBL/GenBank/DDBJ databases">
        <title>De Novo Assembly of kiwifruit Actinidia rufa.</title>
        <authorList>
            <person name="Sugita-Konishi S."/>
            <person name="Sato K."/>
            <person name="Mori E."/>
            <person name="Abe Y."/>
            <person name="Kisaki G."/>
            <person name="Hamano K."/>
            <person name="Suezawa K."/>
            <person name="Otani M."/>
            <person name="Fukuda T."/>
            <person name="Manabe T."/>
            <person name="Gomi K."/>
            <person name="Tabuchi M."/>
            <person name="Akimitsu K."/>
            <person name="Kataoka I."/>
        </authorList>
    </citation>
    <scope>NUCLEOTIDE SEQUENCE [LARGE SCALE GENOMIC DNA]</scope>
    <source>
        <strain evidence="3">cv. Fuchu</strain>
    </source>
</reference>
<proteinExistence type="predicted"/>
<dbReference type="Proteomes" id="UP000585474">
    <property type="component" value="Unassembled WGS sequence"/>
</dbReference>
<evidence type="ECO:0000313" key="2">
    <source>
        <dbReference type="EMBL" id="GFZ03536.1"/>
    </source>
</evidence>
<gene>
    <name evidence="2" type="ORF">Acr_16g0001600</name>
</gene>